<reference evidence="3 4" key="1">
    <citation type="journal article" date="2013" name="ISME J.">
        <title>A metabolic model for members of the genus Tetrasphaera involved in enhanced biological phosphorus removal.</title>
        <authorList>
            <person name="Kristiansen R."/>
            <person name="Nguyen H.T.T."/>
            <person name="Saunders A.M."/>
            <person name="Nielsen J.L."/>
            <person name="Wimmer R."/>
            <person name="Le V.Q."/>
            <person name="McIlroy S.J."/>
            <person name="Petrovski S."/>
            <person name="Seviour R.J."/>
            <person name="Calteau A."/>
            <person name="Nielsen K.L."/>
            <person name="Nielsen P.H."/>
        </authorList>
    </citation>
    <scope>NUCLEOTIDE SEQUENCE [LARGE SCALE GENOMIC DNA]</scope>
    <source>
        <strain evidence="3 4">Ben 74</strain>
    </source>
</reference>
<dbReference type="Proteomes" id="UP000035720">
    <property type="component" value="Unassembled WGS sequence"/>
</dbReference>
<dbReference type="InterPro" id="IPR026893">
    <property type="entry name" value="Tyr/Ser_Pase_IphP-type"/>
</dbReference>
<dbReference type="PANTHER" id="PTHR31126">
    <property type="entry name" value="TYROSINE-PROTEIN PHOSPHATASE"/>
    <property type="match status" value="1"/>
</dbReference>
<proteinExistence type="inferred from homology"/>
<comment type="caution">
    <text evidence="3">The sequence shown here is derived from an EMBL/GenBank/DDBJ whole genome shotgun (WGS) entry which is preliminary data.</text>
</comment>
<dbReference type="Gene3D" id="3.90.190.10">
    <property type="entry name" value="Protein tyrosine phosphatase superfamily"/>
    <property type="match status" value="1"/>
</dbReference>
<dbReference type="PANTHER" id="PTHR31126:SF1">
    <property type="entry name" value="TYROSINE SPECIFIC PROTEIN PHOSPHATASES DOMAIN-CONTAINING PROTEIN"/>
    <property type="match status" value="1"/>
</dbReference>
<comment type="similarity">
    <text evidence="1">Belongs to the protein-tyrosine phosphatase family.</text>
</comment>
<dbReference type="Pfam" id="PF13350">
    <property type="entry name" value="Y_phosphatase3"/>
    <property type="match status" value="1"/>
</dbReference>
<keyword evidence="4" id="KW-1185">Reference proteome</keyword>
<evidence type="ECO:0000256" key="1">
    <source>
        <dbReference type="ARBA" id="ARBA00009580"/>
    </source>
</evidence>
<dbReference type="OrthoDB" id="1188001at2"/>
<sequence>MERWIDLAGVVNMRDVGGLPTADGGVVRSRRLIRSDNLQDLSPGSVRYLMADLGVSDVVDLRSHKEVHATGHGPLRATSLRHHHYSFIREEAPGIDAPGFLAADPAGVARPKDPNFWSQHYRGYLTGRPDSVSGALSVIATAAGATVVHCAAGKDRTGTVVGIALAVAGVPQEEIIADYVLSGERIQRIMDRLMDRDPYRESLRDKPIAEQVPVASAMEALLGLLTDDFGGAAGWLRAQGWSTEQVAGLRAKLRG</sequence>
<dbReference type="PROSITE" id="PS50056">
    <property type="entry name" value="TYR_PHOSPHATASE_2"/>
    <property type="match status" value="1"/>
</dbReference>
<dbReference type="AlphaFoldDB" id="A0A077MCK1"/>
<organism evidence="3 4">
    <name type="scientific">Nostocoides jenkinsii Ben 74</name>
    <dbReference type="NCBI Taxonomy" id="1193518"/>
    <lineage>
        <taxon>Bacteria</taxon>
        <taxon>Bacillati</taxon>
        <taxon>Actinomycetota</taxon>
        <taxon>Actinomycetes</taxon>
        <taxon>Micrococcales</taxon>
        <taxon>Intrasporangiaceae</taxon>
        <taxon>Nostocoides</taxon>
    </lineage>
</organism>
<dbReference type="EMBL" id="CAJC01000153">
    <property type="protein sequence ID" value="CCI53605.1"/>
    <property type="molecule type" value="Genomic_DNA"/>
</dbReference>
<name>A0A077MCK1_9MICO</name>
<evidence type="ECO:0000313" key="4">
    <source>
        <dbReference type="Proteomes" id="UP000035720"/>
    </source>
</evidence>
<dbReference type="InterPro" id="IPR016130">
    <property type="entry name" value="Tyr_Pase_AS"/>
</dbReference>
<dbReference type="RefSeq" id="WP_048545896.1">
    <property type="nucleotide sequence ID" value="NZ_HF571038.1"/>
</dbReference>
<dbReference type="STRING" id="1193518.BN13_420059"/>
<evidence type="ECO:0000313" key="3">
    <source>
        <dbReference type="EMBL" id="CCI53605.1"/>
    </source>
</evidence>
<dbReference type="InterPro" id="IPR000387">
    <property type="entry name" value="Tyr_Pase_dom"/>
</dbReference>
<gene>
    <name evidence="3" type="ORF">BN13_420059</name>
</gene>
<accession>A0A077MCK1</accession>
<dbReference type="GO" id="GO:0004721">
    <property type="term" value="F:phosphoprotein phosphatase activity"/>
    <property type="evidence" value="ECO:0007669"/>
    <property type="project" value="InterPro"/>
</dbReference>
<evidence type="ECO:0000259" key="2">
    <source>
        <dbReference type="PROSITE" id="PS50056"/>
    </source>
</evidence>
<feature type="domain" description="Tyrosine specific protein phosphatases" evidence="2">
    <location>
        <begin position="147"/>
        <end position="188"/>
    </location>
</feature>
<dbReference type="InterPro" id="IPR029021">
    <property type="entry name" value="Prot-tyrosine_phosphatase-like"/>
</dbReference>
<protein>
    <submittedName>
        <fullName evidence="3">Protein tyrosine/serine phosphatase-like protein</fullName>
    </submittedName>
</protein>
<dbReference type="PROSITE" id="PS00383">
    <property type="entry name" value="TYR_PHOSPHATASE_1"/>
    <property type="match status" value="1"/>
</dbReference>
<dbReference type="SUPFAM" id="SSF52799">
    <property type="entry name" value="(Phosphotyrosine protein) phosphatases II"/>
    <property type="match status" value="1"/>
</dbReference>